<accession>A0A0C2TV63</accession>
<dbReference type="GO" id="GO:0016705">
    <property type="term" value="F:oxidoreductase activity, acting on paired donors, with incorporation or reduction of molecular oxygen"/>
    <property type="evidence" value="ECO:0007669"/>
    <property type="project" value="InterPro"/>
</dbReference>
<keyword evidence="5" id="KW-0560">Oxidoreductase</keyword>
<dbReference type="InterPro" id="IPR050364">
    <property type="entry name" value="Cytochrome_P450_fung"/>
</dbReference>
<name>A0A0C2TV63_AMAMK</name>
<keyword evidence="6" id="KW-0408">Iron</keyword>
<dbReference type="InterPro" id="IPR001128">
    <property type="entry name" value="Cyt_P450"/>
</dbReference>
<evidence type="ECO:0000313" key="10">
    <source>
        <dbReference type="Proteomes" id="UP000054549"/>
    </source>
</evidence>
<proteinExistence type="inferred from homology"/>
<dbReference type="InParanoid" id="A0A0C2TV63"/>
<evidence type="ECO:0000256" key="7">
    <source>
        <dbReference type="ARBA" id="ARBA00023033"/>
    </source>
</evidence>
<keyword evidence="7" id="KW-0503">Monooxygenase</keyword>
<dbReference type="GO" id="GO:0005506">
    <property type="term" value="F:iron ion binding"/>
    <property type="evidence" value="ECO:0007669"/>
    <property type="project" value="InterPro"/>
</dbReference>
<dbReference type="Gene3D" id="1.10.630.10">
    <property type="entry name" value="Cytochrome P450"/>
    <property type="match status" value="1"/>
</dbReference>
<keyword evidence="3" id="KW-0349">Heme</keyword>
<dbReference type="EMBL" id="KN818222">
    <property type="protein sequence ID" value="KIL71214.1"/>
    <property type="molecule type" value="Genomic_DNA"/>
</dbReference>
<dbReference type="GO" id="GO:0004497">
    <property type="term" value="F:monooxygenase activity"/>
    <property type="evidence" value="ECO:0007669"/>
    <property type="project" value="UniProtKB-KW"/>
</dbReference>
<evidence type="ECO:0000313" key="9">
    <source>
        <dbReference type="EMBL" id="KIL71214.1"/>
    </source>
</evidence>
<evidence type="ECO:0000256" key="2">
    <source>
        <dbReference type="ARBA" id="ARBA00010617"/>
    </source>
</evidence>
<protein>
    <recommendedName>
        <fullName evidence="11">Cytochrome P450</fullName>
    </recommendedName>
</protein>
<evidence type="ECO:0000256" key="6">
    <source>
        <dbReference type="ARBA" id="ARBA00023004"/>
    </source>
</evidence>
<evidence type="ECO:0008006" key="11">
    <source>
        <dbReference type="Google" id="ProtNLM"/>
    </source>
</evidence>
<dbReference type="SUPFAM" id="SSF48264">
    <property type="entry name" value="Cytochrome P450"/>
    <property type="match status" value="1"/>
</dbReference>
<sequence length="268" mass="30631">MEITQSTLTFLLPVSLAVISYVVLRRSVKHPAPYPPGPSAKPIIGNAFDIPFKKPWLKYMQLGKQFNSDIIHLSAMNMHIVVLQTIEDITELLERRSAKYSSRMLSPIFPLIGMENFTPFLPYGDALRKHRRLLDEGMKKDMIPSYHQIQEEKVHLFLGQLLSYPAEFNEHCKLLGTSITMAVGFGYDVVSGHMHKDRYVELADFAVDTAQELISPGRTLIAVFPFLTHIPTWFPGAFTQRLCARVKKAAVEYRNQPFEFVKTNMVQF</sequence>
<evidence type="ECO:0000256" key="4">
    <source>
        <dbReference type="ARBA" id="ARBA00022723"/>
    </source>
</evidence>
<dbReference type="GO" id="GO:0020037">
    <property type="term" value="F:heme binding"/>
    <property type="evidence" value="ECO:0007669"/>
    <property type="project" value="InterPro"/>
</dbReference>
<reference evidence="9 10" key="1">
    <citation type="submission" date="2014-04" db="EMBL/GenBank/DDBJ databases">
        <title>Evolutionary Origins and Diversification of the Mycorrhizal Mutualists.</title>
        <authorList>
            <consortium name="DOE Joint Genome Institute"/>
            <consortium name="Mycorrhizal Genomics Consortium"/>
            <person name="Kohler A."/>
            <person name="Kuo A."/>
            <person name="Nagy L.G."/>
            <person name="Floudas D."/>
            <person name="Copeland A."/>
            <person name="Barry K.W."/>
            <person name="Cichocki N."/>
            <person name="Veneault-Fourrey C."/>
            <person name="LaButti K."/>
            <person name="Lindquist E.A."/>
            <person name="Lipzen A."/>
            <person name="Lundell T."/>
            <person name="Morin E."/>
            <person name="Murat C."/>
            <person name="Riley R."/>
            <person name="Ohm R."/>
            <person name="Sun H."/>
            <person name="Tunlid A."/>
            <person name="Henrissat B."/>
            <person name="Grigoriev I.V."/>
            <person name="Hibbett D.S."/>
            <person name="Martin F."/>
        </authorList>
    </citation>
    <scope>NUCLEOTIDE SEQUENCE [LARGE SCALE GENOMIC DNA]</scope>
    <source>
        <strain evidence="9 10">Koide BX008</strain>
    </source>
</reference>
<dbReference type="Proteomes" id="UP000054549">
    <property type="component" value="Unassembled WGS sequence"/>
</dbReference>
<organism evidence="9 10">
    <name type="scientific">Amanita muscaria (strain Koide BX008)</name>
    <dbReference type="NCBI Taxonomy" id="946122"/>
    <lineage>
        <taxon>Eukaryota</taxon>
        <taxon>Fungi</taxon>
        <taxon>Dikarya</taxon>
        <taxon>Basidiomycota</taxon>
        <taxon>Agaricomycotina</taxon>
        <taxon>Agaricomycetes</taxon>
        <taxon>Agaricomycetidae</taxon>
        <taxon>Agaricales</taxon>
        <taxon>Pluteineae</taxon>
        <taxon>Amanitaceae</taxon>
        <taxon>Amanita</taxon>
    </lineage>
</organism>
<dbReference type="OrthoDB" id="1055148at2759"/>
<comment type="cofactor">
    <cofactor evidence="1">
        <name>heme</name>
        <dbReference type="ChEBI" id="CHEBI:30413"/>
    </cofactor>
</comment>
<dbReference type="STRING" id="946122.A0A0C2TV63"/>
<feature type="transmembrane region" description="Helical" evidence="8">
    <location>
        <begin position="6"/>
        <end position="24"/>
    </location>
</feature>
<evidence type="ECO:0000256" key="1">
    <source>
        <dbReference type="ARBA" id="ARBA00001971"/>
    </source>
</evidence>
<evidence type="ECO:0000256" key="5">
    <source>
        <dbReference type="ARBA" id="ARBA00023002"/>
    </source>
</evidence>
<dbReference type="PANTHER" id="PTHR46300">
    <property type="entry name" value="P450, PUTATIVE (EUROFUNG)-RELATED-RELATED"/>
    <property type="match status" value="1"/>
</dbReference>
<keyword evidence="10" id="KW-1185">Reference proteome</keyword>
<comment type="similarity">
    <text evidence="2">Belongs to the cytochrome P450 family.</text>
</comment>
<evidence type="ECO:0000256" key="8">
    <source>
        <dbReference type="SAM" id="Phobius"/>
    </source>
</evidence>
<dbReference type="AlphaFoldDB" id="A0A0C2TV63"/>
<keyword evidence="4" id="KW-0479">Metal-binding</keyword>
<dbReference type="InterPro" id="IPR036396">
    <property type="entry name" value="Cyt_P450_sf"/>
</dbReference>
<dbReference type="Pfam" id="PF00067">
    <property type="entry name" value="p450"/>
    <property type="match status" value="1"/>
</dbReference>
<keyword evidence="8" id="KW-0472">Membrane</keyword>
<dbReference type="PANTHER" id="PTHR46300:SF7">
    <property type="entry name" value="P450, PUTATIVE (EUROFUNG)-RELATED"/>
    <property type="match status" value="1"/>
</dbReference>
<gene>
    <name evidence="9" type="ORF">M378DRAFT_206041</name>
</gene>
<keyword evidence="8" id="KW-1133">Transmembrane helix</keyword>
<evidence type="ECO:0000256" key="3">
    <source>
        <dbReference type="ARBA" id="ARBA00022617"/>
    </source>
</evidence>
<keyword evidence="8" id="KW-0812">Transmembrane</keyword>
<dbReference type="HOGENOM" id="CLU_001570_2_2_1"/>